<dbReference type="InterPro" id="IPR020843">
    <property type="entry name" value="ER"/>
</dbReference>
<gene>
    <name evidence="7" type="ORF">FKZ61_11830</name>
</gene>
<evidence type="ECO:0000313" key="7">
    <source>
        <dbReference type="EMBL" id="TQE95573.1"/>
    </source>
</evidence>
<evidence type="ECO:0000256" key="1">
    <source>
        <dbReference type="ARBA" id="ARBA00001947"/>
    </source>
</evidence>
<dbReference type="PANTHER" id="PTHR43161">
    <property type="entry name" value="SORBITOL DEHYDROGENASE"/>
    <property type="match status" value="1"/>
</dbReference>
<keyword evidence="8" id="KW-1185">Reference proteome</keyword>
<dbReference type="Gene3D" id="3.40.50.720">
    <property type="entry name" value="NAD(P)-binding Rossmann-like Domain"/>
    <property type="match status" value="1"/>
</dbReference>
<dbReference type="InParanoid" id="A0A540VHE2"/>
<dbReference type="SUPFAM" id="SSF51735">
    <property type="entry name" value="NAD(P)-binding Rossmann-fold domains"/>
    <property type="match status" value="1"/>
</dbReference>
<comment type="similarity">
    <text evidence="2">Belongs to the zinc-containing alcohol dehydrogenase family.</text>
</comment>
<keyword evidence="5" id="KW-0560">Oxidoreductase</keyword>
<dbReference type="GO" id="GO:0016491">
    <property type="term" value="F:oxidoreductase activity"/>
    <property type="evidence" value="ECO:0007669"/>
    <property type="project" value="UniProtKB-KW"/>
</dbReference>
<dbReference type="PANTHER" id="PTHR43161:SF9">
    <property type="entry name" value="SORBITOL DEHYDROGENASE"/>
    <property type="match status" value="1"/>
</dbReference>
<dbReference type="Pfam" id="PF08240">
    <property type="entry name" value="ADH_N"/>
    <property type="match status" value="1"/>
</dbReference>
<accession>A0A540VHE2</accession>
<dbReference type="GO" id="GO:0046872">
    <property type="term" value="F:metal ion binding"/>
    <property type="evidence" value="ECO:0007669"/>
    <property type="project" value="UniProtKB-KW"/>
</dbReference>
<dbReference type="AlphaFoldDB" id="A0A540VHE2"/>
<comment type="cofactor">
    <cofactor evidence="1">
        <name>Zn(2+)</name>
        <dbReference type="ChEBI" id="CHEBI:29105"/>
    </cofactor>
</comment>
<organism evidence="7 8">
    <name type="scientific">Litorilinea aerophila</name>
    <dbReference type="NCBI Taxonomy" id="1204385"/>
    <lineage>
        <taxon>Bacteria</taxon>
        <taxon>Bacillati</taxon>
        <taxon>Chloroflexota</taxon>
        <taxon>Caldilineae</taxon>
        <taxon>Caldilineales</taxon>
        <taxon>Caldilineaceae</taxon>
        <taxon>Litorilinea</taxon>
    </lineage>
</organism>
<reference evidence="7 8" key="1">
    <citation type="submission" date="2019-06" db="EMBL/GenBank/DDBJ databases">
        <title>Genome sequence of Litorilinea aerophila BAA-2444.</title>
        <authorList>
            <person name="Maclea K.S."/>
            <person name="Maurais E.G."/>
            <person name="Iannazzi L.C."/>
        </authorList>
    </citation>
    <scope>NUCLEOTIDE SEQUENCE [LARGE SCALE GENOMIC DNA]</scope>
    <source>
        <strain evidence="7 8">ATCC BAA-2444</strain>
    </source>
</reference>
<evidence type="ECO:0000256" key="3">
    <source>
        <dbReference type="ARBA" id="ARBA00022723"/>
    </source>
</evidence>
<dbReference type="InterPro" id="IPR036291">
    <property type="entry name" value="NAD(P)-bd_dom_sf"/>
</dbReference>
<dbReference type="InterPro" id="IPR013154">
    <property type="entry name" value="ADH-like_N"/>
</dbReference>
<dbReference type="SMART" id="SM00829">
    <property type="entry name" value="PKS_ER"/>
    <property type="match status" value="1"/>
</dbReference>
<dbReference type="Proteomes" id="UP000317371">
    <property type="component" value="Unassembled WGS sequence"/>
</dbReference>
<dbReference type="EMBL" id="VIGC01000013">
    <property type="protein sequence ID" value="TQE95573.1"/>
    <property type="molecule type" value="Genomic_DNA"/>
</dbReference>
<sequence length="351" mass="37926">MTAVRLYGPRDLRVDRVPHPGPPGPEQVLLRVTAVGICGSDLHTYQDARIGDTRLEAPLTLGHEFAGVVEAVGPGEALDGEFQPLQPGTRVAVDPAQPCGRCELCEQGHPNLCRRLHFCGLYPDPGSLSQWMHVPAHTCFPVPDSIDDACAALLEPLGVAIHATDLAKIRVADSVAILGAGPIGLCILQTVRASGAEPIFVVDQFPWRLAVAEELGGIPINFREQDPVEAVMAATNGRGVDVAIEAAWADHSIQQAAQMARLGGRLVLVGIPGDDRFALQHSVARRKGLTIRLSRRMKHVYPRAIRLVQSGKVNLQCLISHRFPLEQTPQAFALNDAYRDNVVKVVIEVGR</sequence>
<protein>
    <submittedName>
        <fullName evidence="7">Zinc-binding dehydrogenase</fullName>
    </submittedName>
</protein>
<evidence type="ECO:0000259" key="6">
    <source>
        <dbReference type="SMART" id="SM00829"/>
    </source>
</evidence>
<dbReference type="InterPro" id="IPR011032">
    <property type="entry name" value="GroES-like_sf"/>
</dbReference>
<evidence type="ECO:0000256" key="4">
    <source>
        <dbReference type="ARBA" id="ARBA00022833"/>
    </source>
</evidence>
<evidence type="ECO:0000256" key="2">
    <source>
        <dbReference type="ARBA" id="ARBA00008072"/>
    </source>
</evidence>
<comment type="caution">
    <text evidence="7">The sequence shown here is derived from an EMBL/GenBank/DDBJ whole genome shotgun (WGS) entry which is preliminary data.</text>
</comment>
<keyword evidence="4" id="KW-0862">Zinc</keyword>
<evidence type="ECO:0000313" key="8">
    <source>
        <dbReference type="Proteomes" id="UP000317371"/>
    </source>
</evidence>
<dbReference type="SUPFAM" id="SSF50129">
    <property type="entry name" value="GroES-like"/>
    <property type="match status" value="1"/>
</dbReference>
<dbReference type="InterPro" id="IPR013149">
    <property type="entry name" value="ADH-like_C"/>
</dbReference>
<dbReference type="OrthoDB" id="9765861at2"/>
<proteinExistence type="inferred from homology"/>
<evidence type="ECO:0000256" key="5">
    <source>
        <dbReference type="ARBA" id="ARBA00023002"/>
    </source>
</evidence>
<dbReference type="Pfam" id="PF00107">
    <property type="entry name" value="ADH_zinc_N"/>
    <property type="match status" value="1"/>
</dbReference>
<name>A0A540VHE2_9CHLR</name>
<dbReference type="Gene3D" id="3.90.180.10">
    <property type="entry name" value="Medium-chain alcohol dehydrogenases, catalytic domain"/>
    <property type="match status" value="1"/>
</dbReference>
<keyword evidence="3" id="KW-0479">Metal-binding</keyword>
<feature type="domain" description="Enoyl reductase (ER)" evidence="6">
    <location>
        <begin position="8"/>
        <end position="347"/>
    </location>
</feature>